<evidence type="ECO:0000259" key="2">
    <source>
        <dbReference type="Pfam" id="PF13690"/>
    </source>
</evidence>
<keyword evidence="4" id="KW-1185">Reference proteome</keyword>
<dbReference type="SUPFAM" id="SSF103039">
    <property type="entry name" value="CheC-like"/>
    <property type="match status" value="1"/>
</dbReference>
<sequence length="171" mass="19702">MDPLIDEKFILTVSQVLPEHFQKSLLVFAEREAYGPSKNEGLCFENCTLVEFVGDINGKVYLALDGYTKLKLLPKIAKAFQIDPTSRAHSASIMMEFANQIAGKLITEMRLGRYEIDILPPENLNHKLVPISLEHFRQYILIFNLKDRRGEEYMGRLYLILLLEKFPTPKN</sequence>
<dbReference type="Proteomes" id="UP000297891">
    <property type="component" value="Unassembled WGS sequence"/>
</dbReference>
<dbReference type="Pfam" id="PF13690">
    <property type="entry name" value="CheX"/>
    <property type="match status" value="1"/>
</dbReference>
<dbReference type="EMBL" id="RQFP01000001">
    <property type="protein sequence ID" value="TGK95658.1"/>
    <property type="molecule type" value="Genomic_DNA"/>
</dbReference>
<evidence type="ECO:0000313" key="4">
    <source>
        <dbReference type="Proteomes" id="UP000297891"/>
    </source>
</evidence>
<comment type="caution">
    <text evidence="3">The sequence shown here is derived from an EMBL/GenBank/DDBJ whole genome shotgun (WGS) entry which is preliminary data.</text>
</comment>
<name>A0A2M9Y725_9LEPT</name>
<dbReference type="RefSeq" id="WP_100789377.1">
    <property type="nucleotide sequence ID" value="NZ_NPDQ01000001.1"/>
</dbReference>
<protein>
    <submittedName>
        <fullName evidence="3">Chemotaxis protein CheX</fullName>
    </submittedName>
</protein>
<organism evidence="3 4">
    <name type="scientific">Leptospira brenneri</name>
    <dbReference type="NCBI Taxonomy" id="2023182"/>
    <lineage>
        <taxon>Bacteria</taxon>
        <taxon>Pseudomonadati</taxon>
        <taxon>Spirochaetota</taxon>
        <taxon>Spirochaetia</taxon>
        <taxon>Leptospirales</taxon>
        <taxon>Leptospiraceae</taxon>
        <taxon>Leptospira</taxon>
    </lineage>
</organism>
<dbReference type="Gene3D" id="3.40.1550.10">
    <property type="entry name" value="CheC-like"/>
    <property type="match status" value="1"/>
</dbReference>
<reference evidence="3" key="1">
    <citation type="journal article" date="2019" name="PLoS Negl. Trop. Dis.">
        <title>Revisiting the worldwide diversity of Leptospira species in the environment.</title>
        <authorList>
            <person name="Vincent A.T."/>
            <person name="Schiettekatte O."/>
            <person name="Bourhy P."/>
            <person name="Veyrier F.J."/>
            <person name="Picardeau M."/>
        </authorList>
    </citation>
    <scope>NUCLEOTIDE SEQUENCE [LARGE SCALE GENOMIC DNA]</scope>
    <source>
        <strain evidence="3">201800277</strain>
    </source>
</reference>
<gene>
    <name evidence="3" type="ORF">EHQ30_03205</name>
</gene>
<proteinExistence type="predicted"/>
<dbReference type="InterPro" id="IPR028976">
    <property type="entry name" value="CheC-like_sf"/>
</dbReference>
<evidence type="ECO:0000256" key="1">
    <source>
        <dbReference type="ARBA" id="ARBA00022500"/>
    </source>
</evidence>
<dbReference type="OrthoDB" id="334510at2"/>
<dbReference type="AlphaFoldDB" id="A0A2M9Y725"/>
<evidence type="ECO:0000313" key="3">
    <source>
        <dbReference type="EMBL" id="TGK95658.1"/>
    </source>
</evidence>
<dbReference type="GO" id="GO:0006935">
    <property type="term" value="P:chemotaxis"/>
    <property type="evidence" value="ECO:0007669"/>
    <property type="project" value="UniProtKB-KW"/>
</dbReference>
<dbReference type="InterPro" id="IPR028051">
    <property type="entry name" value="CheX-like_dom"/>
</dbReference>
<accession>A0A2M9Y725</accession>
<feature type="domain" description="Chemotaxis phosphatase CheX-like" evidence="2">
    <location>
        <begin position="48"/>
        <end position="140"/>
    </location>
</feature>
<keyword evidence="1" id="KW-0145">Chemotaxis</keyword>